<gene>
    <name evidence="3" type="ORF">METZ01_LOCUS178502</name>
</gene>
<accession>A0A382CHI1</accession>
<dbReference type="SUPFAM" id="SSF103473">
    <property type="entry name" value="MFS general substrate transporter"/>
    <property type="match status" value="1"/>
</dbReference>
<dbReference type="GO" id="GO:0022857">
    <property type="term" value="F:transmembrane transporter activity"/>
    <property type="evidence" value="ECO:0007669"/>
    <property type="project" value="InterPro"/>
</dbReference>
<evidence type="ECO:0000259" key="2">
    <source>
        <dbReference type="PROSITE" id="PS50850"/>
    </source>
</evidence>
<proteinExistence type="predicted"/>
<sequence>MQESPGMSTKCKILNLTAADFIVRTAYQMGKTPLLPLFAAGLGANATFLGFIVSASTLTGMLLKPLFGMLSDRWGRWIWFFIGTLLFSIVPFFYLWVENAHQLLMLRLLHGTATAIYGPVTVAWVIEQGKEQGS</sequence>
<dbReference type="EMBL" id="UINC01034583">
    <property type="protein sequence ID" value="SVB25648.1"/>
    <property type="molecule type" value="Genomic_DNA"/>
</dbReference>
<feature type="transmembrane region" description="Helical" evidence="1">
    <location>
        <begin position="77"/>
        <end position="97"/>
    </location>
</feature>
<dbReference type="Gene3D" id="1.20.1250.20">
    <property type="entry name" value="MFS general substrate transporter like domains"/>
    <property type="match status" value="1"/>
</dbReference>
<keyword evidence="1" id="KW-0812">Transmembrane</keyword>
<protein>
    <recommendedName>
        <fullName evidence="2">Major facilitator superfamily (MFS) profile domain-containing protein</fullName>
    </recommendedName>
</protein>
<dbReference type="PROSITE" id="PS50850">
    <property type="entry name" value="MFS"/>
    <property type="match status" value="1"/>
</dbReference>
<organism evidence="3">
    <name type="scientific">marine metagenome</name>
    <dbReference type="NCBI Taxonomy" id="408172"/>
    <lineage>
        <taxon>unclassified sequences</taxon>
        <taxon>metagenomes</taxon>
        <taxon>ecological metagenomes</taxon>
    </lineage>
</organism>
<reference evidence="3" key="1">
    <citation type="submission" date="2018-05" db="EMBL/GenBank/DDBJ databases">
        <authorList>
            <person name="Lanie J.A."/>
            <person name="Ng W.-L."/>
            <person name="Kazmierczak K.M."/>
            <person name="Andrzejewski T.M."/>
            <person name="Davidsen T.M."/>
            <person name="Wayne K.J."/>
            <person name="Tettelin H."/>
            <person name="Glass J.I."/>
            <person name="Rusch D."/>
            <person name="Podicherti R."/>
            <person name="Tsui H.-C.T."/>
            <person name="Winkler M.E."/>
        </authorList>
    </citation>
    <scope>NUCLEOTIDE SEQUENCE</scope>
</reference>
<evidence type="ECO:0000313" key="3">
    <source>
        <dbReference type="EMBL" id="SVB25648.1"/>
    </source>
</evidence>
<dbReference type="InterPro" id="IPR011701">
    <property type="entry name" value="MFS"/>
</dbReference>
<dbReference type="InterPro" id="IPR036259">
    <property type="entry name" value="MFS_trans_sf"/>
</dbReference>
<feature type="domain" description="Major facilitator superfamily (MFS) profile" evidence="2">
    <location>
        <begin position="12"/>
        <end position="134"/>
    </location>
</feature>
<keyword evidence="1" id="KW-1133">Transmembrane helix</keyword>
<feature type="non-terminal residue" evidence="3">
    <location>
        <position position="134"/>
    </location>
</feature>
<name>A0A382CHI1_9ZZZZ</name>
<keyword evidence="1" id="KW-0472">Membrane</keyword>
<dbReference type="PANTHER" id="PTHR23518">
    <property type="entry name" value="C-METHYLTRANSFERASE"/>
    <property type="match status" value="1"/>
</dbReference>
<dbReference type="InterPro" id="IPR020846">
    <property type="entry name" value="MFS_dom"/>
</dbReference>
<feature type="transmembrane region" description="Helical" evidence="1">
    <location>
        <begin position="104"/>
        <end position="126"/>
    </location>
</feature>
<feature type="transmembrane region" description="Helical" evidence="1">
    <location>
        <begin position="34"/>
        <end position="57"/>
    </location>
</feature>
<dbReference type="Pfam" id="PF07690">
    <property type="entry name" value="MFS_1"/>
    <property type="match status" value="1"/>
</dbReference>
<dbReference type="PANTHER" id="PTHR23518:SF2">
    <property type="entry name" value="MAJOR FACILITATOR SUPERFAMILY TRANSPORTER"/>
    <property type="match status" value="1"/>
</dbReference>
<dbReference type="AlphaFoldDB" id="A0A382CHI1"/>
<evidence type="ECO:0000256" key="1">
    <source>
        <dbReference type="SAM" id="Phobius"/>
    </source>
</evidence>